<sequence length="443" mass="50903">MYRKIECFGRWLNNIGFKTQNIGNYGPWKNLPGDLMEKIALKLNSTDYIRNSMVCKSWQSLLLQSDILRPQFPWLLLPHHSSKHTIKLYSVSENKFHTFHVDGGNNVVGCSKGWVIFKTVGSKISLFNPISGAKCILSSLPTALSLQRVELSSSIISECTVVAIVGDFKGLAFCRLGDEKWEFISIFNGFGQVYTLSDIVFCRQKLYVLVNGKTITKKIENITINLPNYGKAIPITLIPDINYGKSDSLQIEGISYWVGFKVFWRYTHVSYIVESIKGHVLLIQKYTKSFYNQLNEEANTLHDIGEIIDGDEIDKEDNENDETEANYATFENMAYSCLDRFKVYEIEDLAREERLPKDLGKEQVLFLSSKTRLVLPTTTSNELQGNCINFIVEHESRPNSHPSFWTGMNGTYHFNDSTIKPLNPKFQFCWNPKFMWFAPNFRY</sequence>
<dbReference type="PANTHER" id="PTHR44259">
    <property type="entry name" value="OS07G0183000 PROTEIN-RELATED"/>
    <property type="match status" value="1"/>
</dbReference>
<dbReference type="AlphaFoldDB" id="A0A6J1DM79"/>
<dbReference type="InterPro" id="IPR036047">
    <property type="entry name" value="F-box-like_dom_sf"/>
</dbReference>
<evidence type="ECO:0000313" key="3">
    <source>
        <dbReference type="RefSeq" id="XP_022155350.1"/>
    </source>
</evidence>
<dbReference type="PANTHER" id="PTHR44259:SF87">
    <property type="entry name" value="F-BOX DOMAIN-CONTAINING PROTEIN"/>
    <property type="match status" value="1"/>
</dbReference>
<evidence type="ECO:0000313" key="2">
    <source>
        <dbReference type="Proteomes" id="UP000504603"/>
    </source>
</evidence>
<dbReference type="GeneID" id="111022492"/>
<dbReference type="Gene3D" id="1.20.1280.50">
    <property type="match status" value="1"/>
</dbReference>
<protein>
    <submittedName>
        <fullName evidence="3">Uncharacterized protein LOC111022492</fullName>
    </submittedName>
</protein>
<keyword evidence="2" id="KW-1185">Reference proteome</keyword>
<reference evidence="3" key="1">
    <citation type="submission" date="2025-08" db="UniProtKB">
        <authorList>
            <consortium name="RefSeq"/>
        </authorList>
    </citation>
    <scope>IDENTIFICATION</scope>
    <source>
        <strain evidence="3">OHB3-1</strain>
    </source>
</reference>
<accession>A0A6J1DM79</accession>
<dbReference type="KEGG" id="mcha:111022492"/>
<proteinExistence type="predicted"/>
<dbReference type="InterPro" id="IPR005174">
    <property type="entry name" value="KIB1-4_b-propeller"/>
</dbReference>
<organism evidence="2 3">
    <name type="scientific">Momordica charantia</name>
    <name type="common">Bitter gourd</name>
    <name type="synonym">Balsam pear</name>
    <dbReference type="NCBI Taxonomy" id="3673"/>
    <lineage>
        <taxon>Eukaryota</taxon>
        <taxon>Viridiplantae</taxon>
        <taxon>Streptophyta</taxon>
        <taxon>Embryophyta</taxon>
        <taxon>Tracheophyta</taxon>
        <taxon>Spermatophyta</taxon>
        <taxon>Magnoliopsida</taxon>
        <taxon>eudicotyledons</taxon>
        <taxon>Gunneridae</taxon>
        <taxon>Pentapetalae</taxon>
        <taxon>rosids</taxon>
        <taxon>fabids</taxon>
        <taxon>Cucurbitales</taxon>
        <taxon>Cucurbitaceae</taxon>
        <taxon>Momordiceae</taxon>
        <taxon>Momordica</taxon>
    </lineage>
</organism>
<feature type="domain" description="F-box" evidence="1">
    <location>
        <begin position="25"/>
        <end position="71"/>
    </location>
</feature>
<evidence type="ECO:0000259" key="1">
    <source>
        <dbReference type="PROSITE" id="PS50181"/>
    </source>
</evidence>
<dbReference type="OrthoDB" id="1863935at2759"/>
<dbReference type="Proteomes" id="UP000504603">
    <property type="component" value="Unplaced"/>
</dbReference>
<dbReference type="SUPFAM" id="SSF81383">
    <property type="entry name" value="F-box domain"/>
    <property type="match status" value="1"/>
</dbReference>
<name>A0A6J1DM79_MOMCH</name>
<dbReference type="Pfam" id="PF03478">
    <property type="entry name" value="Beta-prop_KIB1-4"/>
    <property type="match status" value="1"/>
</dbReference>
<dbReference type="Pfam" id="PF00646">
    <property type="entry name" value="F-box"/>
    <property type="match status" value="1"/>
</dbReference>
<gene>
    <name evidence="3" type="primary">LOC111022492</name>
</gene>
<dbReference type="InterPro" id="IPR001810">
    <property type="entry name" value="F-box_dom"/>
</dbReference>
<dbReference type="PROSITE" id="PS50181">
    <property type="entry name" value="FBOX"/>
    <property type="match status" value="1"/>
</dbReference>
<dbReference type="InterPro" id="IPR050942">
    <property type="entry name" value="F-box_BR-signaling"/>
</dbReference>
<dbReference type="RefSeq" id="XP_022155350.1">
    <property type="nucleotide sequence ID" value="XM_022299658.1"/>
</dbReference>